<dbReference type="GO" id="GO:0003955">
    <property type="term" value="F:NAD(P)H dehydrogenase (quinone) activity"/>
    <property type="evidence" value="ECO:0007669"/>
    <property type="project" value="TreeGrafter"/>
</dbReference>
<comment type="caution">
    <text evidence="3">The sequence shown here is derived from an EMBL/GenBank/DDBJ whole genome shotgun (WGS) entry which is preliminary data.</text>
</comment>
<dbReference type="Gene3D" id="3.40.50.360">
    <property type="match status" value="1"/>
</dbReference>
<reference evidence="3" key="1">
    <citation type="submission" date="2020-10" db="EMBL/GenBank/DDBJ databases">
        <title>Connecting structure to function with the recovery of over 1000 high-quality activated sludge metagenome-assembled genomes encoding full-length rRNA genes using long-read sequencing.</title>
        <authorList>
            <person name="Singleton C.M."/>
            <person name="Petriglieri F."/>
            <person name="Kristensen J.M."/>
            <person name="Kirkegaard R.H."/>
            <person name="Michaelsen T.Y."/>
            <person name="Andersen M.H."/>
            <person name="Karst S.M."/>
            <person name="Dueholm M.S."/>
            <person name="Nielsen P.H."/>
            <person name="Albertsen M."/>
        </authorList>
    </citation>
    <scope>NUCLEOTIDE SEQUENCE</scope>
    <source>
        <strain evidence="3">Skiv_18-Q3-R9-52_MAXAC.067</strain>
    </source>
</reference>
<evidence type="ECO:0000313" key="3">
    <source>
        <dbReference type="EMBL" id="MBK9795949.1"/>
    </source>
</evidence>
<sequence length="183" mass="19582">MTHIAIVFHSGFGHTKVVAESVKAGAESVPGSRVSLIPVEEIDACWGTLEAADAIIFGSPTYMGNVSGPFKAFMDASSKPWLEQKWKDKLAAGFTISGSPSGDKLNTLQSLMIFAMQHGMVWVGNAEMPYNEEGINRLGSFTGLMAQAGQVAPEVEPNLADRKSAERLGQRLAKAAVRWTLAS</sequence>
<dbReference type="GO" id="GO:0009055">
    <property type="term" value="F:electron transfer activity"/>
    <property type="evidence" value="ECO:0007669"/>
    <property type="project" value="InterPro"/>
</dbReference>
<dbReference type="Pfam" id="PF03358">
    <property type="entry name" value="FMN_red"/>
    <property type="match status" value="1"/>
</dbReference>
<evidence type="ECO:0000259" key="2">
    <source>
        <dbReference type="PROSITE" id="PS50902"/>
    </source>
</evidence>
<evidence type="ECO:0000313" key="4">
    <source>
        <dbReference type="Proteomes" id="UP000886657"/>
    </source>
</evidence>
<dbReference type="PROSITE" id="PS50902">
    <property type="entry name" value="FLAVODOXIN_LIKE"/>
    <property type="match status" value="1"/>
</dbReference>
<organism evidence="3 4">
    <name type="scientific">Candidatus Geothrix skivensis</name>
    <dbReference type="NCBI Taxonomy" id="2954439"/>
    <lineage>
        <taxon>Bacteria</taxon>
        <taxon>Pseudomonadati</taxon>
        <taxon>Acidobacteriota</taxon>
        <taxon>Holophagae</taxon>
        <taxon>Holophagales</taxon>
        <taxon>Holophagaceae</taxon>
        <taxon>Geothrix</taxon>
    </lineage>
</organism>
<dbReference type="InterPro" id="IPR005025">
    <property type="entry name" value="FMN_Rdtase-like_dom"/>
</dbReference>
<dbReference type="AlphaFoldDB" id="A0A9D7XKT7"/>
<dbReference type="Proteomes" id="UP000886657">
    <property type="component" value="Unassembled WGS sequence"/>
</dbReference>
<feature type="domain" description="Flavodoxin-like" evidence="2">
    <location>
        <begin position="4"/>
        <end position="173"/>
    </location>
</feature>
<dbReference type="SUPFAM" id="SSF52218">
    <property type="entry name" value="Flavoproteins"/>
    <property type="match status" value="1"/>
</dbReference>
<dbReference type="InterPro" id="IPR008254">
    <property type="entry name" value="Flavodoxin/NO_synth"/>
</dbReference>
<dbReference type="PANTHER" id="PTHR30546:SF23">
    <property type="entry name" value="FLAVOPROTEIN-LIKE PROTEIN YCP4-RELATED"/>
    <property type="match status" value="1"/>
</dbReference>
<evidence type="ECO:0000256" key="1">
    <source>
        <dbReference type="ARBA" id="ARBA00001917"/>
    </source>
</evidence>
<dbReference type="InterPro" id="IPR001226">
    <property type="entry name" value="Flavodoxin_CS"/>
</dbReference>
<accession>A0A9D7XKT7</accession>
<proteinExistence type="predicted"/>
<gene>
    <name evidence="3" type="ORF">IPP58_05550</name>
</gene>
<dbReference type="InterPro" id="IPR029039">
    <property type="entry name" value="Flavoprotein-like_sf"/>
</dbReference>
<dbReference type="EMBL" id="JADKIO010000005">
    <property type="protein sequence ID" value="MBK9795949.1"/>
    <property type="molecule type" value="Genomic_DNA"/>
</dbReference>
<protein>
    <submittedName>
        <fullName evidence="3">Flavodoxin family protein</fullName>
    </submittedName>
</protein>
<dbReference type="GO" id="GO:0010181">
    <property type="term" value="F:FMN binding"/>
    <property type="evidence" value="ECO:0007669"/>
    <property type="project" value="InterPro"/>
</dbReference>
<comment type="cofactor">
    <cofactor evidence="1">
        <name>FMN</name>
        <dbReference type="ChEBI" id="CHEBI:58210"/>
    </cofactor>
</comment>
<name>A0A9D7XKT7_9BACT</name>
<dbReference type="GO" id="GO:0016020">
    <property type="term" value="C:membrane"/>
    <property type="evidence" value="ECO:0007669"/>
    <property type="project" value="TreeGrafter"/>
</dbReference>
<dbReference type="PROSITE" id="PS00201">
    <property type="entry name" value="FLAVODOXIN"/>
    <property type="match status" value="1"/>
</dbReference>
<dbReference type="PANTHER" id="PTHR30546">
    <property type="entry name" value="FLAVODOXIN-RELATED PROTEIN WRBA-RELATED"/>
    <property type="match status" value="1"/>
</dbReference>